<organism evidence="2 3">
    <name type="scientific">Paraburkholderia susongensis</name>
    <dbReference type="NCBI Taxonomy" id="1515439"/>
    <lineage>
        <taxon>Bacteria</taxon>
        <taxon>Pseudomonadati</taxon>
        <taxon>Pseudomonadota</taxon>
        <taxon>Betaproteobacteria</taxon>
        <taxon>Burkholderiales</taxon>
        <taxon>Burkholderiaceae</taxon>
        <taxon>Paraburkholderia</taxon>
    </lineage>
</organism>
<name>A0A1X7KSP0_9BURK</name>
<keyword evidence="3" id="KW-1185">Reference proteome</keyword>
<evidence type="ECO:0000313" key="3">
    <source>
        <dbReference type="Proteomes" id="UP000193228"/>
    </source>
</evidence>
<evidence type="ECO:0000313" key="2">
    <source>
        <dbReference type="EMBL" id="SMG44272.1"/>
    </source>
</evidence>
<dbReference type="AlphaFoldDB" id="A0A1X7KSP0"/>
<dbReference type="Proteomes" id="UP000193228">
    <property type="component" value="Unassembled WGS sequence"/>
</dbReference>
<feature type="region of interest" description="Disordered" evidence="1">
    <location>
        <begin position="184"/>
        <end position="215"/>
    </location>
</feature>
<dbReference type="PANTHER" id="PTHR12631">
    <property type="entry name" value="ALPHA-L-IDURONIDASE"/>
    <property type="match status" value="1"/>
</dbReference>
<sequence length="794" mass="85561">MPFPQQLLRRANEGRYGLVNLQCGGARECSPGVTKCNERDGVYMAYVGEHRVLRKLVGALVMLAALMVAGELRAASPEPKDAGNAAFTADGRTWTPCAAEYGTCNFDGTRDVLYGTAEQHVVKTFSNHAECNNGVFGDPAPGVNKRCAVANTAATARAVTNDRATHASAQPAATAATAVPLELKTPPGDGLRCSPPVSQTRAAANGDPLEADTPGDGTRLFASGKPFALVFTARATQNDTLDWQIRDSWNAVRARGSFPVAAGATQATLSCASSLAGYFAVSATLERAHGQLAARGTRPAGIVTFGVLPDTSAALPAVRFPYDDLHRFGGQGTAYLAPGQQCCDGDGYRPLYTALGLTWVNDNRNWYMEEPDRPGTFDPATKQLAPFLRRGDLMRLIQLDGIPRWANPTGKETHSYAPTSFEQMRQYMTKVGAESNRVRTTYFPRQRYNYYQVTWEPDPDGGLPWRDGDAKFVALYKAVWEGIHQTDPNAVVMGPTYASVQNNVTWMRRLGPLGIGRYMDGMSIHGYYDIGTTPSHPPERVADTGNQGTVQGALPAAMRALRHELRLYLKPGAPLFVTETGISYDIGQSYRSDYPTANVLYAQAALVARTHLILLGEGADMTYVFYLADMPETASGYGIFFELDHPGGAFGPTHISPKPAALAVAAMTRIVDGTDTLGPLKDLPQGVYAYAFRRLGGGKIVTALWTHDNERWNAKTGFDASLAVDYRLRVDAPGTSGSVTAFDMMGNASSVPYRDGVAILKLSPAPIYVVSNNADVFRNAVTTPEGYVARSGTM</sequence>
<dbReference type="Gene3D" id="3.20.20.80">
    <property type="entry name" value="Glycosidases"/>
    <property type="match status" value="1"/>
</dbReference>
<proteinExistence type="predicted"/>
<accession>A0A1X7KSP0</accession>
<dbReference type="InterPro" id="IPR017853">
    <property type="entry name" value="GH"/>
</dbReference>
<dbReference type="GO" id="GO:0004553">
    <property type="term" value="F:hydrolase activity, hydrolyzing O-glycosyl compounds"/>
    <property type="evidence" value="ECO:0007669"/>
    <property type="project" value="TreeGrafter"/>
</dbReference>
<protein>
    <submittedName>
        <fullName evidence="2">Uncharacterized protein</fullName>
    </submittedName>
</protein>
<reference evidence="3" key="1">
    <citation type="submission" date="2017-04" db="EMBL/GenBank/DDBJ databases">
        <authorList>
            <person name="Varghese N."/>
            <person name="Submissions S."/>
        </authorList>
    </citation>
    <scope>NUCLEOTIDE SEQUENCE [LARGE SCALE GENOMIC DNA]</scope>
    <source>
        <strain evidence="3">LMG 29540</strain>
    </source>
</reference>
<dbReference type="STRING" id="1515439.SAMN06265784_104241"/>
<dbReference type="PANTHER" id="PTHR12631:SF10">
    <property type="entry name" value="BETA-XYLOSIDASE-LIKE PROTEIN-RELATED"/>
    <property type="match status" value="1"/>
</dbReference>
<gene>
    <name evidence="2" type="ORF">SAMN06265784_104241</name>
</gene>
<evidence type="ECO:0000256" key="1">
    <source>
        <dbReference type="SAM" id="MobiDB-lite"/>
    </source>
</evidence>
<dbReference type="SUPFAM" id="SSF51445">
    <property type="entry name" value="(Trans)glycosidases"/>
    <property type="match status" value="1"/>
</dbReference>
<dbReference type="InterPro" id="IPR051923">
    <property type="entry name" value="Glycosyl_Hydrolase_39"/>
</dbReference>
<dbReference type="EMBL" id="FXAT01000004">
    <property type="protein sequence ID" value="SMG44272.1"/>
    <property type="molecule type" value="Genomic_DNA"/>
</dbReference>